<organism evidence="4 5">
    <name type="scientific">Cucumis sativus</name>
    <name type="common">Cucumber</name>
    <dbReference type="NCBI Taxonomy" id="3659"/>
    <lineage>
        <taxon>Eukaryota</taxon>
        <taxon>Viridiplantae</taxon>
        <taxon>Streptophyta</taxon>
        <taxon>Embryophyta</taxon>
        <taxon>Tracheophyta</taxon>
        <taxon>Spermatophyta</taxon>
        <taxon>Magnoliopsida</taxon>
        <taxon>eudicotyledons</taxon>
        <taxon>Gunneridae</taxon>
        <taxon>Pentapetalae</taxon>
        <taxon>rosids</taxon>
        <taxon>fabids</taxon>
        <taxon>Cucurbitales</taxon>
        <taxon>Cucurbitaceae</taxon>
        <taxon>Benincaseae</taxon>
        <taxon>Cucumis</taxon>
    </lineage>
</organism>
<dbReference type="AlphaFoldDB" id="A0A0A0L4Y5"/>
<dbReference type="PANTHER" id="PTHR33227">
    <property type="entry name" value="STIGMA-SPECIFIC STIG1-LIKE PROTEIN 3"/>
    <property type="match status" value="1"/>
</dbReference>
<dbReference type="STRING" id="3659.A0A0A0L4Y5"/>
<evidence type="ECO:0000313" key="4">
    <source>
        <dbReference type="EMBL" id="KGN56079.1"/>
    </source>
</evidence>
<evidence type="ECO:0000256" key="3">
    <source>
        <dbReference type="SAM" id="SignalP"/>
    </source>
</evidence>
<reference evidence="4 5" key="1">
    <citation type="journal article" date="2009" name="Nat. Genet.">
        <title>The genome of the cucumber, Cucumis sativus L.</title>
        <authorList>
            <person name="Huang S."/>
            <person name="Li R."/>
            <person name="Zhang Z."/>
            <person name="Li L."/>
            <person name="Gu X."/>
            <person name="Fan W."/>
            <person name="Lucas W.J."/>
            <person name="Wang X."/>
            <person name="Xie B."/>
            <person name="Ni P."/>
            <person name="Ren Y."/>
            <person name="Zhu H."/>
            <person name="Li J."/>
            <person name="Lin K."/>
            <person name="Jin W."/>
            <person name="Fei Z."/>
            <person name="Li G."/>
            <person name="Staub J."/>
            <person name="Kilian A."/>
            <person name="van der Vossen E.A."/>
            <person name="Wu Y."/>
            <person name="Guo J."/>
            <person name="He J."/>
            <person name="Jia Z."/>
            <person name="Ren Y."/>
            <person name="Tian G."/>
            <person name="Lu Y."/>
            <person name="Ruan J."/>
            <person name="Qian W."/>
            <person name="Wang M."/>
            <person name="Huang Q."/>
            <person name="Li B."/>
            <person name="Xuan Z."/>
            <person name="Cao J."/>
            <person name="Asan"/>
            <person name="Wu Z."/>
            <person name="Zhang J."/>
            <person name="Cai Q."/>
            <person name="Bai Y."/>
            <person name="Zhao B."/>
            <person name="Han Y."/>
            <person name="Li Y."/>
            <person name="Li X."/>
            <person name="Wang S."/>
            <person name="Shi Q."/>
            <person name="Liu S."/>
            <person name="Cho W.K."/>
            <person name="Kim J.Y."/>
            <person name="Xu Y."/>
            <person name="Heller-Uszynska K."/>
            <person name="Miao H."/>
            <person name="Cheng Z."/>
            <person name="Zhang S."/>
            <person name="Wu J."/>
            <person name="Yang Y."/>
            <person name="Kang H."/>
            <person name="Li M."/>
            <person name="Liang H."/>
            <person name="Ren X."/>
            <person name="Shi Z."/>
            <person name="Wen M."/>
            <person name="Jian M."/>
            <person name="Yang H."/>
            <person name="Zhang G."/>
            <person name="Yang Z."/>
            <person name="Chen R."/>
            <person name="Liu S."/>
            <person name="Li J."/>
            <person name="Ma L."/>
            <person name="Liu H."/>
            <person name="Zhou Y."/>
            <person name="Zhao J."/>
            <person name="Fang X."/>
            <person name="Li G."/>
            <person name="Fang L."/>
            <person name="Li Y."/>
            <person name="Liu D."/>
            <person name="Zheng H."/>
            <person name="Zhang Y."/>
            <person name="Qin N."/>
            <person name="Li Z."/>
            <person name="Yang G."/>
            <person name="Yang S."/>
            <person name="Bolund L."/>
            <person name="Kristiansen K."/>
            <person name="Zheng H."/>
            <person name="Li S."/>
            <person name="Zhang X."/>
            <person name="Yang H."/>
            <person name="Wang J."/>
            <person name="Sun R."/>
            <person name="Zhang B."/>
            <person name="Jiang S."/>
            <person name="Wang J."/>
            <person name="Du Y."/>
            <person name="Li S."/>
        </authorList>
    </citation>
    <scope>NUCLEOTIDE SEQUENCE [LARGE SCALE GENOMIC DNA]</scope>
    <source>
        <strain evidence="5">cv. 9930</strain>
    </source>
</reference>
<keyword evidence="5" id="KW-1185">Reference proteome</keyword>
<name>A0A0A0L4Y5_CUCSA</name>
<proteinExistence type="inferred from homology"/>
<sequence>MEVKKIMLVIAVTMALSVTLTMKKFENSSTTTVTEIKTDQTDTTTVVEGSSTTITNTRLEPSRSLSRFLAEGMKNPRAASHCHKNKHMCEKIHGKGWKCCNNKCVDLTIDKHNCGGCKKKCKYTDECCRGQCVDFAYDKRHCGRCNNRCMRGKFCVYGMCEYA</sequence>
<evidence type="ECO:0000256" key="1">
    <source>
        <dbReference type="ARBA" id="ARBA00006010"/>
    </source>
</evidence>
<dbReference type="OMA" id="CSKACKH"/>
<dbReference type="Pfam" id="PF04885">
    <property type="entry name" value="Stig1"/>
    <property type="match status" value="1"/>
</dbReference>
<gene>
    <name evidence="4" type="ORF">Csa_3G067250</name>
</gene>
<comment type="similarity">
    <text evidence="1">Belongs to the STIG1 family.</text>
</comment>
<evidence type="ECO:0000313" key="5">
    <source>
        <dbReference type="Proteomes" id="UP000029981"/>
    </source>
</evidence>
<reference evidence="4 5" key="2">
    <citation type="journal article" date="2009" name="PLoS ONE">
        <title>An integrated genetic and cytogenetic map of the cucumber genome.</title>
        <authorList>
            <person name="Ren Y."/>
            <person name="Zhang Z."/>
            <person name="Liu J."/>
            <person name="Staub J.E."/>
            <person name="Han Y."/>
            <person name="Cheng Z."/>
            <person name="Li X."/>
            <person name="Lu J."/>
            <person name="Miao H."/>
            <person name="Kang H."/>
            <person name="Xie B."/>
            <person name="Gu X."/>
            <person name="Wang X."/>
            <person name="Du Y."/>
            <person name="Jin W."/>
            <person name="Huang S."/>
        </authorList>
    </citation>
    <scope>NUCLEOTIDE SEQUENCE [LARGE SCALE GENOMIC DNA]</scope>
    <source>
        <strain evidence="5">cv. 9930</strain>
    </source>
</reference>
<evidence type="ECO:0000256" key="2">
    <source>
        <dbReference type="ARBA" id="ARBA00022729"/>
    </source>
</evidence>
<dbReference type="PANTHER" id="PTHR33227:SF18">
    <property type="entry name" value="STIGMA-SPECIFIC STIG1-LIKE PROTEIN 3"/>
    <property type="match status" value="1"/>
</dbReference>
<dbReference type="EMBL" id="CM002924">
    <property type="protein sequence ID" value="KGN56079.1"/>
    <property type="molecule type" value="Genomic_DNA"/>
</dbReference>
<feature type="signal peptide" evidence="3">
    <location>
        <begin position="1"/>
        <end position="21"/>
    </location>
</feature>
<dbReference type="InterPro" id="IPR006969">
    <property type="entry name" value="Stig-like"/>
</dbReference>
<dbReference type="eggNOG" id="ENOG502S1NG">
    <property type="taxonomic scope" value="Eukaryota"/>
</dbReference>
<evidence type="ECO:0008006" key="6">
    <source>
        <dbReference type="Google" id="ProtNLM"/>
    </source>
</evidence>
<keyword evidence="2 3" id="KW-0732">Signal</keyword>
<dbReference type="Proteomes" id="UP000029981">
    <property type="component" value="Chromosome 3"/>
</dbReference>
<reference evidence="4 5" key="3">
    <citation type="journal article" date="2010" name="BMC Genomics">
        <title>Transcriptome sequencing and comparative analysis of cucumber flowers with different sex types.</title>
        <authorList>
            <person name="Guo S."/>
            <person name="Zheng Y."/>
            <person name="Joung J.G."/>
            <person name="Liu S."/>
            <person name="Zhang Z."/>
            <person name="Crasta O.R."/>
            <person name="Sobral B.W."/>
            <person name="Xu Y."/>
            <person name="Huang S."/>
            <person name="Fei Z."/>
        </authorList>
    </citation>
    <scope>NUCLEOTIDE SEQUENCE [LARGE SCALE GENOMIC DNA]</scope>
    <source>
        <strain evidence="5">cv. 9930</strain>
    </source>
</reference>
<dbReference type="KEGG" id="csv:101217149"/>
<reference evidence="4 5" key="4">
    <citation type="journal article" date="2011" name="BMC Genomics">
        <title>RNA-Seq improves annotation of protein-coding genes in the cucumber genome.</title>
        <authorList>
            <person name="Li Z."/>
            <person name="Zhang Z."/>
            <person name="Yan P."/>
            <person name="Huang S."/>
            <person name="Fei Z."/>
            <person name="Lin K."/>
        </authorList>
    </citation>
    <scope>NUCLEOTIDE SEQUENCE [LARGE SCALE GENOMIC DNA]</scope>
    <source>
        <strain evidence="5">cv. 9930</strain>
    </source>
</reference>
<feature type="chain" id="PRO_5001965755" description="Stigma-specific Stig1 family protein" evidence="3">
    <location>
        <begin position="22"/>
        <end position="163"/>
    </location>
</feature>
<dbReference type="OrthoDB" id="1841769at2759"/>
<protein>
    <recommendedName>
        <fullName evidence="6">Stigma-specific Stig1 family protein</fullName>
    </recommendedName>
</protein>
<accession>A0A0A0L4Y5</accession>
<dbReference type="Gramene" id="KGN56079">
    <property type="protein sequence ID" value="KGN56079"/>
    <property type="gene ID" value="Csa_3G067250"/>
</dbReference>